<proteinExistence type="inferred from homology"/>
<dbReference type="PANTHER" id="PTHR47755">
    <property type="entry name" value="CELL DIVISION PROTEIN FTSX"/>
    <property type="match status" value="1"/>
</dbReference>
<dbReference type="GO" id="GO:0051301">
    <property type="term" value="P:cell division"/>
    <property type="evidence" value="ECO:0007669"/>
    <property type="project" value="UniProtKB-KW"/>
</dbReference>
<dbReference type="Gene3D" id="3.30.70.3040">
    <property type="match status" value="1"/>
</dbReference>
<comment type="caution">
    <text evidence="14">The sequence shown here is derived from an EMBL/GenBank/DDBJ whole genome shotgun (WGS) entry which is preliminary data.</text>
</comment>
<dbReference type="InterPro" id="IPR003838">
    <property type="entry name" value="ABC3_permease_C"/>
</dbReference>
<dbReference type="Pfam" id="PF18075">
    <property type="entry name" value="FtsX_ECD"/>
    <property type="match status" value="1"/>
</dbReference>
<dbReference type="GO" id="GO:0005886">
    <property type="term" value="C:plasma membrane"/>
    <property type="evidence" value="ECO:0007669"/>
    <property type="project" value="UniProtKB-SubCell"/>
</dbReference>
<dbReference type="Proteomes" id="UP000620075">
    <property type="component" value="Unassembled WGS sequence"/>
</dbReference>
<gene>
    <name evidence="14" type="ORF">JF888_11540</name>
</gene>
<feature type="transmembrane region" description="Helical" evidence="11">
    <location>
        <begin position="45"/>
        <end position="70"/>
    </location>
</feature>
<keyword evidence="9 10" id="KW-0131">Cell cycle</keyword>
<comment type="similarity">
    <text evidence="2 10">Belongs to the ABC-4 integral membrane protein family. FtsX subfamily.</text>
</comment>
<evidence type="ECO:0000256" key="4">
    <source>
        <dbReference type="ARBA" id="ARBA00022475"/>
    </source>
</evidence>
<evidence type="ECO:0000256" key="2">
    <source>
        <dbReference type="ARBA" id="ARBA00007379"/>
    </source>
</evidence>
<dbReference type="PANTHER" id="PTHR47755:SF1">
    <property type="entry name" value="CELL DIVISION PROTEIN FTSX"/>
    <property type="match status" value="1"/>
</dbReference>
<feature type="transmembrane region" description="Helical" evidence="11">
    <location>
        <begin position="185"/>
        <end position="207"/>
    </location>
</feature>
<keyword evidence="4 10" id="KW-1003">Cell membrane</keyword>
<dbReference type="InterPro" id="IPR040690">
    <property type="entry name" value="FtsX_ECD"/>
</dbReference>
<evidence type="ECO:0000256" key="6">
    <source>
        <dbReference type="ARBA" id="ARBA00022692"/>
    </source>
</evidence>
<name>A0A934KE28_9BACT</name>
<comment type="subcellular location">
    <subcellularLocation>
        <location evidence="1">Cell membrane</location>
        <topology evidence="1">Multi-pass membrane protein</topology>
    </subcellularLocation>
</comment>
<protein>
    <recommendedName>
        <fullName evidence="3 10">Cell division protein FtsX</fullName>
    </recommendedName>
</protein>
<evidence type="ECO:0000259" key="12">
    <source>
        <dbReference type="Pfam" id="PF02687"/>
    </source>
</evidence>
<keyword evidence="5 10" id="KW-0132">Cell division</keyword>
<reference evidence="14 15" key="1">
    <citation type="submission" date="2020-10" db="EMBL/GenBank/DDBJ databases">
        <title>Ca. Dormibacterota MAGs.</title>
        <authorList>
            <person name="Montgomery K."/>
        </authorList>
    </citation>
    <scope>NUCLEOTIDE SEQUENCE [LARGE SCALE GENOMIC DNA]</scope>
    <source>
        <strain evidence="14">SC8811_S16_3</strain>
    </source>
</reference>
<feature type="transmembrane region" description="Helical" evidence="11">
    <location>
        <begin position="14"/>
        <end position="33"/>
    </location>
</feature>
<dbReference type="RefSeq" id="WP_338180443.1">
    <property type="nucleotide sequence ID" value="NZ_JAEKNQ010000041.1"/>
</dbReference>
<dbReference type="PIRSF" id="PIRSF003097">
    <property type="entry name" value="FtsX"/>
    <property type="match status" value="1"/>
</dbReference>
<sequence length="319" mass="32659">MGPVVLKAPFPRRAVYLTVVRNVLHHLFFGAALSWIRNLAGTAPALISMTLLLILAGVVGLGGFALHLLADRESADAAVLHVYLSDDASSTDVDALRLKLSADSRVRSVSYTSKADALKKAQNRPGLGDLASGAGSNPFPASLDVKLKRVEDVSGVADSVSKEKAIDPVQPTSYDPGAYGRLQKALTYLAVGGGAFLAIFGLVAVLVTSNSIQSAIHARREEISIMGLVGAPNWMIRGPFLFEGALTGGLAGLIAGLLVSIGAGVGATVGGSNRLGALVPGFTVSTGVAAGLILLLVGILLGAAASLIGLRRHLMAPEG</sequence>
<evidence type="ECO:0000259" key="13">
    <source>
        <dbReference type="Pfam" id="PF18075"/>
    </source>
</evidence>
<evidence type="ECO:0000256" key="7">
    <source>
        <dbReference type="ARBA" id="ARBA00022989"/>
    </source>
</evidence>
<evidence type="ECO:0000313" key="14">
    <source>
        <dbReference type="EMBL" id="MBJ7603809.1"/>
    </source>
</evidence>
<feature type="transmembrane region" description="Helical" evidence="11">
    <location>
        <begin position="287"/>
        <end position="310"/>
    </location>
</feature>
<evidence type="ECO:0000256" key="3">
    <source>
        <dbReference type="ARBA" id="ARBA00021907"/>
    </source>
</evidence>
<organism evidence="14 15">
    <name type="scientific">Candidatus Dormiibacter inghamiae</name>
    <dbReference type="NCBI Taxonomy" id="3127013"/>
    <lineage>
        <taxon>Bacteria</taxon>
        <taxon>Bacillati</taxon>
        <taxon>Candidatus Dormiibacterota</taxon>
        <taxon>Candidatus Dormibacteria</taxon>
        <taxon>Candidatus Dormibacterales</taxon>
        <taxon>Candidatus Dormibacteraceae</taxon>
        <taxon>Candidatus Dormiibacter</taxon>
    </lineage>
</organism>
<evidence type="ECO:0000256" key="8">
    <source>
        <dbReference type="ARBA" id="ARBA00023136"/>
    </source>
</evidence>
<evidence type="ECO:0000313" key="15">
    <source>
        <dbReference type="Proteomes" id="UP000620075"/>
    </source>
</evidence>
<dbReference type="AlphaFoldDB" id="A0A934KE28"/>
<feature type="domain" description="FtsX extracellular" evidence="13">
    <location>
        <begin position="80"/>
        <end position="169"/>
    </location>
</feature>
<keyword evidence="6 11" id="KW-0812">Transmembrane</keyword>
<feature type="transmembrane region" description="Helical" evidence="11">
    <location>
        <begin position="245"/>
        <end position="267"/>
    </location>
</feature>
<dbReference type="InterPro" id="IPR004513">
    <property type="entry name" value="FtsX"/>
</dbReference>
<feature type="domain" description="ABC3 transporter permease C-terminal" evidence="12">
    <location>
        <begin position="195"/>
        <end position="307"/>
    </location>
</feature>
<keyword evidence="8 10" id="KW-0472">Membrane</keyword>
<evidence type="ECO:0000256" key="10">
    <source>
        <dbReference type="PIRNR" id="PIRNR003097"/>
    </source>
</evidence>
<evidence type="ECO:0000256" key="5">
    <source>
        <dbReference type="ARBA" id="ARBA00022618"/>
    </source>
</evidence>
<evidence type="ECO:0000256" key="11">
    <source>
        <dbReference type="SAM" id="Phobius"/>
    </source>
</evidence>
<accession>A0A934KE28</accession>
<keyword evidence="7 11" id="KW-1133">Transmembrane helix</keyword>
<evidence type="ECO:0000256" key="1">
    <source>
        <dbReference type="ARBA" id="ARBA00004651"/>
    </source>
</evidence>
<dbReference type="Pfam" id="PF02687">
    <property type="entry name" value="FtsX"/>
    <property type="match status" value="1"/>
</dbReference>
<dbReference type="EMBL" id="JAEKNQ010000041">
    <property type="protein sequence ID" value="MBJ7603809.1"/>
    <property type="molecule type" value="Genomic_DNA"/>
</dbReference>
<evidence type="ECO:0000256" key="9">
    <source>
        <dbReference type="ARBA" id="ARBA00023306"/>
    </source>
</evidence>